<evidence type="ECO:0000256" key="2">
    <source>
        <dbReference type="SAM" id="Phobius"/>
    </source>
</evidence>
<evidence type="ECO:0000313" key="3">
    <source>
        <dbReference type="EMBL" id="CAD7626388.1"/>
    </source>
</evidence>
<organism evidence="3">
    <name type="scientific">Medioppia subpectinata</name>
    <dbReference type="NCBI Taxonomy" id="1979941"/>
    <lineage>
        <taxon>Eukaryota</taxon>
        <taxon>Metazoa</taxon>
        <taxon>Ecdysozoa</taxon>
        <taxon>Arthropoda</taxon>
        <taxon>Chelicerata</taxon>
        <taxon>Arachnida</taxon>
        <taxon>Acari</taxon>
        <taxon>Acariformes</taxon>
        <taxon>Sarcoptiformes</taxon>
        <taxon>Oribatida</taxon>
        <taxon>Brachypylina</taxon>
        <taxon>Oppioidea</taxon>
        <taxon>Oppiidae</taxon>
        <taxon>Medioppia</taxon>
    </lineage>
</organism>
<gene>
    <name evidence="3" type="ORF">OSB1V03_LOCUS6821</name>
</gene>
<feature type="transmembrane region" description="Helical" evidence="2">
    <location>
        <begin position="6"/>
        <end position="29"/>
    </location>
</feature>
<dbReference type="OrthoDB" id="6526592at2759"/>
<feature type="region of interest" description="Disordered" evidence="1">
    <location>
        <begin position="128"/>
        <end position="151"/>
    </location>
</feature>
<evidence type="ECO:0000313" key="4">
    <source>
        <dbReference type="Proteomes" id="UP000759131"/>
    </source>
</evidence>
<reference evidence="3" key="1">
    <citation type="submission" date="2020-11" db="EMBL/GenBank/DDBJ databases">
        <authorList>
            <person name="Tran Van P."/>
        </authorList>
    </citation>
    <scope>NUCLEOTIDE SEQUENCE</scope>
</reference>
<proteinExistence type="predicted"/>
<keyword evidence="2" id="KW-0472">Membrane</keyword>
<name>A0A7R9KP35_9ACAR</name>
<protein>
    <submittedName>
        <fullName evidence="3">Uncharacterized protein</fullName>
    </submittedName>
</protein>
<keyword evidence="2" id="KW-0812">Transmembrane</keyword>
<accession>A0A7R9KP35</accession>
<keyword evidence="2" id="KW-1133">Transmembrane helix</keyword>
<dbReference type="AlphaFoldDB" id="A0A7R9KP35"/>
<evidence type="ECO:0000256" key="1">
    <source>
        <dbReference type="SAM" id="MobiDB-lite"/>
    </source>
</evidence>
<sequence length="343" mass="37595">MLTLFAPIGVILLMIGVVASTSGAFLAILSAILSVFMKTPDSVTTPANYADGKQVPEITIESTNYCENFDDNLCEQTSQQLSPKDLSNHTNDNNQDFTDKLDPVFWSNYPEAQNPKSYLNSFGDLPKIISSPEPSSQAGKSGKSGHKTFKDKYDDQIKRRISKTMKMGVKRKTISRTELTRDYSDDEITSSSSTSPSISPVNHKHSYYQMKANQYGSEPNESIITIENFHFNVNTTDDNNESESASAVCSTPDVIFAHKSSADENTTEDNSDYTTTNHSNSVAVRARGAHSSGRALIGIRFTTGSGSKPIQTECSVRRLPTEPHCSLPLVALRAYPSLRPIVG</sequence>
<feature type="region of interest" description="Disordered" evidence="1">
    <location>
        <begin position="183"/>
        <end position="202"/>
    </location>
</feature>
<keyword evidence="4" id="KW-1185">Reference proteome</keyword>
<dbReference type="Proteomes" id="UP000759131">
    <property type="component" value="Unassembled WGS sequence"/>
</dbReference>
<dbReference type="EMBL" id="CAJPIZ010003805">
    <property type="protein sequence ID" value="CAG2106818.1"/>
    <property type="molecule type" value="Genomic_DNA"/>
</dbReference>
<feature type="compositionally biased region" description="Low complexity" evidence="1">
    <location>
        <begin position="189"/>
        <end position="200"/>
    </location>
</feature>
<dbReference type="EMBL" id="OC858380">
    <property type="protein sequence ID" value="CAD7626388.1"/>
    <property type="molecule type" value="Genomic_DNA"/>
</dbReference>